<dbReference type="InterPro" id="IPR045025">
    <property type="entry name" value="HACL1-like"/>
</dbReference>
<reference evidence="3 4" key="1">
    <citation type="journal article" date="2015" name="Genome Announc.">
        <title>Complete Genome Sequence of a Novel Bacterium within the Family Rhodocyclaceae That Degrades Polycyclic Aromatic Hydrocarbons.</title>
        <authorList>
            <person name="Singleton D.R."/>
            <person name="Dickey A.N."/>
            <person name="Scholl E.H."/>
            <person name="Wright F.A."/>
            <person name="Aitken M.D."/>
        </authorList>
    </citation>
    <scope>NUCLEOTIDE SEQUENCE [LARGE SCALE GENOMIC DNA]</scope>
    <source>
        <strain evidence="4">PG1-Ca6</strain>
    </source>
</reference>
<dbReference type="SUPFAM" id="SSF52922">
    <property type="entry name" value="TK C-terminal domain-like"/>
    <property type="match status" value="1"/>
</dbReference>
<organism evidence="3 4">
    <name type="scientific">Rugosibacter aromaticivorans</name>
    <dbReference type="NCBI Taxonomy" id="1565605"/>
    <lineage>
        <taxon>Bacteria</taxon>
        <taxon>Pseudomonadati</taxon>
        <taxon>Pseudomonadota</taxon>
        <taxon>Betaproteobacteria</taxon>
        <taxon>Nitrosomonadales</taxon>
        <taxon>Sterolibacteriaceae</taxon>
        <taxon>Rugosibacter</taxon>
    </lineage>
</organism>
<dbReference type="Proteomes" id="UP000061603">
    <property type="component" value="Chromosome"/>
</dbReference>
<dbReference type="InterPro" id="IPR029061">
    <property type="entry name" value="THDP-binding"/>
</dbReference>
<dbReference type="Gene3D" id="3.40.50.970">
    <property type="match status" value="2"/>
</dbReference>
<dbReference type="Pfam" id="PF02775">
    <property type="entry name" value="TPP_enzyme_C"/>
    <property type="match status" value="1"/>
</dbReference>
<dbReference type="EMBL" id="CP010554">
    <property type="protein sequence ID" value="AJP48862.1"/>
    <property type="molecule type" value="Genomic_DNA"/>
</dbReference>
<dbReference type="GO" id="GO:0046872">
    <property type="term" value="F:metal ion binding"/>
    <property type="evidence" value="ECO:0007669"/>
    <property type="project" value="UniProtKB-KW"/>
</dbReference>
<evidence type="ECO:0000259" key="2">
    <source>
        <dbReference type="Pfam" id="PF02775"/>
    </source>
</evidence>
<proteinExistence type="predicted"/>
<dbReference type="STRING" id="1565605.PG1C_11330"/>
<dbReference type="SUPFAM" id="SSF52518">
    <property type="entry name" value="Thiamin diphosphate-binding fold (THDP-binding)"/>
    <property type="match status" value="2"/>
</dbReference>
<evidence type="ECO:0000313" key="4">
    <source>
        <dbReference type="Proteomes" id="UP000061603"/>
    </source>
</evidence>
<keyword evidence="4" id="KW-1185">Reference proteome</keyword>
<dbReference type="KEGG" id="rbu:PG1C_11330"/>
<dbReference type="GO" id="GO:0003824">
    <property type="term" value="F:catalytic activity"/>
    <property type="evidence" value="ECO:0007669"/>
    <property type="project" value="InterPro"/>
</dbReference>
<accession>A0A0C5J174</accession>
<dbReference type="InterPro" id="IPR009014">
    <property type="entry name" value="Transketo_C/PFOR_II"/>
</dbReference>
<dbReference type="PANTHER" id="PTHR43710">
    <property type="entry name" value="2-HYDROXYACYL-COA LYASE"/>
    <property type="match status" value="1"/>
</dbReference>
<dbReference type="PANTHER" id="PTHR43710:SF5">
    <property type="entry name" value="INDOLEPYRUVATE FERREDOXIN OXIDOREDUCTASE ALPHA SUBUNIT"/>
    <property type="match status" value="1"/>
</dbReference>
<keyword evidence="3" id="KW-0670">Pyruvate</keyword>
<keyword evidence="1" id="KW-0479">Metal-binding</keyword>
<dbReference type="RefSeq" id="WP_202634911.1">
    <property type="nucleotide sequence ID" value="NZ_CP010554.1"/>
</dbReference>
<dbReference type="GO" id="GO:0044281">
    <property type="term" value="P:small molecule metabolic process"/>
    <property type="evidence" value="ECO:0007669"/>
    <property type="project" value="UniProtKB-ARBA"/>
</dbReference>
<sequence>MSHSFTTDEISQLKRGQGETLYGDGALVVLKALLECGISYFGGYPGAPTANLLDAFADAYDPILKDYGCYFETSSNEMAAAALLTASVFEPVRGAVTWKVLGNGVGQDVVDHVSQLGVKDGAMIIVGEDYGGSSTTVLQRTLPWGHKIGMPVIDPRHDQQVLHRMVKEGMDLSRDSNSVVALLLRPQHSHANAEITVGDNVLPKISTVNKLKEFRRDPTIFALPPYSFQQEAKRYEERLPIAARLIVERNLNEYFGNSEAKVGIITHGTTFNTTMRLLSIMGLADEFGELDPRLHLLQLNVIFPLNDDQIAGFVEGKSHVLLVEEGQPDLMESHIRALIQKKDIRLSFRGHDLVPKYGELTPEKLGPALAQFIMQAIPDTGALPGDAVQGLINRKRQAVDLFPAPVPPRFPTFCTGCPERPVFSQMKIQEYNTGVKDWHGGDVGCYGMAGFIPFQMSDSNVGMGAGLAAASAVSAMSEQHNVSVVGDGTLWHSAFNTSAANAIYNRQDTTYIVLDNKWTAMTGAHENPNVGKLMTGEAVGTEMSIVKTFAAMGVKKIETANPYDFRDFQAKIKKIRRDAKIPQVRVLISEAECQLQKQRRVKPEREAAIKAGKRVEIDRLGVDAEVCVGDHACMRFNGCPSLTLKEGPNSLRTAPVAAIDTTCVGCGVCGEITTAAQLCPSFFKVTKIENASWLEKIKASVSRLMIGRPVVRSSV</sequence>
<protein>
    <submittedName>
        <fullName evidence="3">Indolepyruvate ferredoxin oxidoreductase</fullName>
    </submittedName>
</protein>
<dbReference type="InterPro" id="IPR011766">
    <property type="entry name" value="TPP_enzyme_TPP-bd"/>
</dbReference>
<dbReference type="PATRIC" id="fig|1565605.3.peg.2406"/>
<evidence type="ECO:0000256" key="1">
    <source>
        <dbReference type="ARBA" id="ARBA00022723"/>
    </source>
</evidence>
<dbReference type="AlphaFoldDB" id="A0A0C5J174"/>
<feature type="domain" description="Thiamine pyrophosphate enzyme TPP-binding" evidence="2">
    <location>
        <begin position="442"/>
        <end position="576"/>
    </location>
</feature>
<name>A0A0C5J174_9PROT</name>
<evidence type="ECO:0000313" key="3">
    <source>
        <dbReference type="EMBL" id="AJP48862.1"/>
    </source>
</evidence>
<gene>
    <name evidence="3" type="ORF">PG1C_11330</name>
</gene>
<dbReference type="HOGENOM" id="CLU_017727_0_0_4"/>
<dbReference type="GO" id="GO:0030976">
    <property type="term" value="F:thiamine pyrophosphate binding"/>
    <property type="evidence" value="ECO:0007669"/>
    <property type="project" value="InterPro"/>
</dbReference>